<name>A0A532VAK6_UNCT6</name>
<dbReference type="SUPFAM" id="SSF48452">
    <property type="entry name" value="TPR-like"/>
    <property type="match status" value="2"/>
</dbReference>
<organism evidence="3 4">
    <name type="scientific">candidate division TA06 bacterium B3_TA06</name>
    <dbReference type="NCBI Taxonomy" id="2012487"/>
    <lineage>
        <taxon>Bacteria</taxon>
        <taxon>Bacteria division TA06</taxon>
    </lineage>
</organism>
<evidence type="ECO:0000256" key="1">
    <source>
        <dbReference type="PROSITE-ProRule" id="PRU00339"/>
    </source>
</evidence>
<dbReference type="Pfam" id="PF13432">
    <property type="entry name" value="TPR_16"/>
    <property type="match status" value="2"/>
</dbReference>
<evidence type="ECO:0000313" key="3">
    <source>
        <dbReference type="EMBL" id="TKJ44201.1"/>
    </source>
</evidence>
<evidence type="ECO:0008006" key="5">
    <source>
        <dbReference type="Google" id="ProtNLM"/>
    </source>
</evidence>
<dbReference type="Gene3D" id="1.25.40.10">
    <property type="entry name" value="Tetratricopeptide repeat domain"/>
    <property type="match status" value="2"/>
</dbReference>
<sequence>MKGLKTLLPAALLLLLACGSSNKQALDRAREALDKRDFSRALAELVVLRNSEEELSTEARYLLGRAYLGLKDLPETEMHFKALLAEDTIYEDSVALAYKQRGLELGKVGERELALECFEEAMRTSTAIDMSDAYALMGELYSKYGELGRAVYYYRKTLATLSDSTTRAFTWEKLILILERLGDPGDAFIATEEAMHEHHYYLEPRYCQNGYLYAKDLLYRGQLDSAELIITRVLQVPLSPLLRDDIYFIAGEIRLKNGDIEGARAAYREVLKLSVNASSALVQRARERLALLGEEVP</sequence>
<proteinExistence type="predicted"/>
<dbReference type="InterPro" id="IPR011990">
    <property type="entry name" value="TPR-like_helical_dom_sf"/>
</dbReference>
<feature type="chain" id="PRO_5021993221" description="MalT-like TPR region domain-containing protein" evidence="2">
    <location>
        <begin position="26"/>
        <end position="297"/>
    </location>
</feature>
<dbReference type="EMBL" id="NJBO01000001">
    <property type="protein sequence ID" value="TKJ44201.1"/>
    <property type="molecule type" value="Genomic_DNA"/>
</dbReference>
<comment type="caution">
    <text evidence="3">The sequence shown here is derived from an EMBL/GenBank/DDBJ whole genome shotgun (WGS) entry which is preliminary data.</text>
</comment>
<dbReference type="Proteomes" id="UP000317778">
    <property type="component" value="Unassembled WGS sequence"/>
</dbReference>
<protein>
    <recommendedName>
        <fullName evidence="5">MalT-like TPR region domain-containing protein</fullName>
    </recommendedName>
</protein>
<dbReference type="PROSITE" id="PS50005">
    <property type="entry name" value="TPR"/>
    <property type="match status" value="1"/>
</dbReference>
<dbReference type="AlphaFoldDB" id="A0A532VAK6"/>
<dbReference type="InterPro" id="IPR019734">
    <property type="entry name" value="TPR_rpt"/>
</dbReference>
<keyword evidence="2" id="KW-0732">Signal</keyword>
<keyword evidence="1" id="KW-0802">TPR repeat</keyword>
<dbReference type="PROSITE" id="PS51257">
    <property type="entry name" value="PROKAR_LIPOPROTEIN"/>
    <property type="match status" value="1"/>
</dbReference>
<accession>A0A532VAK6</accession>
<evidence type="ECO:0000313" key="4">
    <source>
        <dbReference type="Proteomes" id="UP000317778"/>
    </source>
</evidence>
<feature type="signal peptide" evidence="2">
    <location>
        <begin position="1"/>
        <end position="25"/>
    </location>
</feature>
<evidence type="ECO:0000256" key="2">
    <source>
        <dbReference type="SAM" id="SignalP"/>
    </source>
</evidence>
<dbReference type="SMART" id="SM00028">
    <property type="entry name" value="TPR"/>
    <property type="match status" value="4"/>
</dbReference>
<gene>
    <name evidence="3" type="ORF">CEE36_00205</name>
</gene>
<reference evidence="3 4" key="1">
    <citation type="submission" date="2017-06" db="EMBL/GenBank/DDBJ databases">
        <title>Novel microbial phyla capable of carbon fixation and sulfur reduction in deep-sea sediments.</title>
        <authorList>
            <person name="Huang J."/>
            <person name="Baker B."/>
            <person name="Wang Y."/>
        </authorList>
    </citation>
    <scope>NUCLEOTIDE SEQUENCE [LARGE SCALE GENOMIC DNA]</scope>
    <source>
        <strain evidence="3">B3_TA06</strain>
    </source>
</reference>
<feature type="repeat" description="TPR" evidence="1">
    <location>
        <begin position="131"/>
        <end position="164"/>
    </location>
</feature>